<dbReference type="CDD" id="cd05237">
    <property type="entry name" value="UDP_invert_4-6DH_SDR_e"/>
    <property type="match status" value="1"/>
</dbReference>
<name>A0A8G2F6P8_DESNO</name>
<dbReference type="Pfam" id="PF13727">
    <property type="entry name" value="CoA_binding_3"/>
    <property type="match status" value="1"/>
</dbReference>
<proteinExistence type="inferred from homology"/>
<dbReference type="InterPro" id="IPR036291">
    <property type="entry name" value="NAD(P)-bd_dom_sf"/>
</dbReference>
<keyword evidence="5" id="KW-1185">Reference proteome</keyword>
<dbReference type="Gene3D" id="3.40.50.720">
    <property type="entry name" value="NAD(P)-binding Rossmann-like Domain"/>
    <property type="match status" value="2"/>
</dbReference>
<dbReference type="Pfam" id="PF02719">
    <property type="entry name" value="Polysacc_synt_2"/>
    <property type="match status" value="1"/>
</dbReference>
<evidence type="ECO:0000313" key="5">
    <source>
        <dbReference type="Proteomes" id="UP000199581"/>
    </source>
</evidence>
<comment type="similarity">
    <text evidence="1">Belongs to the polysaccharide synthase family.</text>
</comment>
<keyword evidence="2" id="KW-0472">Membrane</keyword>
<evidence type="ECO:0000256" key="2">
    <source>
        <dbReference type="SAM" id="Phobius"/>
    </source>
</evidence>
<feature type="transmembrane region" description="Helical" evidence="2">
    <location>
        <begin position="83"/>
        <end position="104"/>
    </location>
</feature>
<accession>A0A8G2F6P8</accession>
<feature type="transmembrane region" description="Helical" evidence="2">
    <location>
        <begin position="53"/>
        <end position="71"/>
    </location>
</feature>
<feature type="transmembrane region" description="Helical" evidence="2">
    <location>
        <begin position="12"/>
        <end position="33"/>
    </location>
</feature>
<evidence type="ECO:0000313" key="4">
    <source>
        <dbReference type="EMBL" id="SFL46810.1"/>
    </source>
</evidence>
<comment type="caution">
    <text evidence="4">The sequence shown here is derived from an EMBL/GenBank/DDBJ whole genome shotgun (WGS) entry which is preliminary data.</text>
</comment>
<evidence type="ECO:0000256" key="1">
    <source>
        <dbReference type="ARBA" id="ARBA00007430"/>
    </source>
</evidence>
<organism evidence="4 5">
    <name type="scientific">Desulfomicrobium norvegicum (strain DSM 1741 / NCIMB 8310)</name>
    <name type="common">Desulfovibrio baculatus (strain Norway 4)</name>
    <name type="synonym">Desulfovibrio desulfuricans (strain Norway 4)</name>
    <dbReference type="NCBI Taxonomy" id="52561"/>
    <lineage>
        <taxon>Bacteria</taxon>
        <taxon>Pseudomonadati</taxon>
        <taxon>Thermodesulfobacteriota</taxon>
        <taxon>Desulfovibrionia</taxon>
        <taxon>Desulfovibrionales</taxon>
        <taxon>Desulfomicrobiaceae</taxon>
        <taxon>Desulfomicrobium</taxon>
    </lineage>
</organism>
<gene>
    <name evidence="4" type="ORF">SAMN05421830_102304</name>
</gene>
<evidence type="ECO:0000259" key="3">
    <source>
        <dbReference type="Pfam" id="PF02719"/>
    </source>
</evidence>
<dbReference type="EMBL" id="FOTO01000002">
    <property type="protein sequence ID" value="SFL46810.1"/>
    <property type="molecule type" value="Genomic_DNA"/>
</dbReference>
<dbReference type="InterPro" id="IPR003869">
    <property type="entry name" value="Polysac_CapD-like"/>
</dbReference>
<dbReference type="PANTHER" id="PTHR43318">
    <property type="entry name" value="UDP-N-ACETYLGLUCOSAMINE 4,6-DEHYDRATASE"/>
    <property type="match status" value="1"/>
</dbReference>
<dbReference type="Proteomes" id="UP000199581">
    <property type="component" value="Unassembled WGS sequence"/>
</dbReference>
<dbReference type="InterPro" id="IPR051203">
    <property type="entry name" value="Polysaccharide_Synthase-Rel"/>
</dbReference>
<feature type="domain" description="Polysaccharide biosynthesis protein CapD-like" evidence="3">
    <location>
        <begin position="300"/>
        <end position="580"/>
    </location>
</feature>
<reference evidence="4 5" key="1">
    <citation type="submission" date="2016-10" db="EMBL/GenBank/DDBJ databases">
        <authorList>
            <person name="Varghese N."/>
            <person name="Submissions S."/>
        </authorList>
    </citation>
    <scope>NUCLEOTIDE SEQUENCE [LARGE SCALE GENOMIC DNA]</scope>
    <source>
        <strain evidence="4 5">DSM 1741</strain>
    </source>
</reference>
<sequence>MKFQRLLTNKNLYLMLIGESFFFAMALVIAFLLRFEFDIPAEYARQMTTLLPVAVFFKIAFFWMTGLYRGMWRYTGLADLWKIGRAVFMAEVALIIYVAFTAHFHGHPRSVFILDPLLAFVFACGARVMIRSLYEISLRPKDWRSVLLPANFCAPQLGIRALIVGADADGARIAKEILDVRDSGLHLVGFVDDDSSRIGRRIHDLPVHGPLSALVGVAQMTRAEEILVSAGQSGERLREIVDACEAAQLRIKKLPALADIASGKVSVKALRDVRYEDLLGREEVHLDEAGIKGYLADKVVLVTGAGGSIGSELCRQIIRFEPRLLVLFDAGEENLYSIEMELLHQHGFTRYVTVLGQVQDAALVEAVFLARQPQVVFHAAAYKHVPMLECNPWQAVTNNIIGSRTVMEASVRHGAGRFVLVSTDKAVRPTNVMGASKRVAELLMHGFQGGGTTFMAVRFGNVLGSSGSVIPLFRGQIERGGPVTVTHPDVTRYFMTIPEAAQLIVQAGALGQGGEIFVLKMGQPVRIAELARDLIVLSGKDPAEIRVKFTGLRPGEKLYEELITAGEGVLETGHEKIMVLRADRAFVESDDKLAILVEAAQCFDIEGVRQGLLVLVPEYTPVKNAAGAH</sequence>
<dbReference type="PANTHER" id="PTHR43318:SF1">
    <property type="entry name" value="POLYSACCHARIDE BIOSYNTHESIS PROTEIN EPSC-RELATED"/>
    <property type="match status" value="1"/>
</dbReference>
<keyword evidence="2" id="KW-1133">Transmembrane helix</keyword>
<protein>
    <submittedName>
        <fullName evidence="4">NDP-sugar epimerase, includes UDP-GlcNAc-inverting 4,6-dehydratase FlaA1 and capsular polysaccharide biosynthesis protein EpsC</fullName>
    </submittedName>
</protein>
<keyword evidence="2" id="KW-0812">Transmembrane</keyword>
<dbReference type="OrthoDB" id="9769113at2"/>
<dbReference type="SUPFAM" id="SSF51735">
    <property type="entry name" value="NAD(P)-binding Rossmann-fold domains"/>
    <property type="match status" value="2"/>
</dbReference>
<dbReference type="AlphaFoldDB" id="A0A8G2F6P8"/>